<keyword evidence="3 5" id="KW-1133">Transmembrane helix</keyword>
<dbReference type="GeneID" id="64963089"/>
<evidence type="ECO:0000313" key="9">
    <source>
        <dbReference type="Proteomes" id="UP000661280"/>
    </source>
</evidence>
<evidence type="ECO:0000313" key="6">
    <source>
        <dbReference type="EMBL" id="BCS01768.1"/>
    </source>
</evidence>
<evidence type="ECO:0000256" key="4">
    <source>
        <dbReference type="ARBA" id="ARBA00023136"/>
    </source>
</evidence>
<feature type="transmembrane region" description="Helical" evidence="5">
    <location>
        <begin position="206"/>
        <end position="226"/>
    </location>
</feature>
<feature type="transmembrane region" description="Helical" evidence="5">
    <location>
        <begin position="438"/>
        <end position="461"/>
    </location>
</feature>
<dbReference type="SUPFAM" id="SSF103473">
    <property type="entry name" value="MFS general substrate transporter"/>
    <property type="match status" value="1"/>
</dbReference>
<keyword evidence="4 5" id="KW-0472">Membrane</keyword>
<feature type="transmembrane region" description="Helical" evidence="5">
    <location>
        <begin position="178"/>
        <end position="200"/>
    </location>
</feature>
<dbReference type="EMBL" id="BCWF01000011">
    <property type="protein sequence ID" value="GAT21807.1"/>
    <property type="molecule type" value="Genomic_DNA"/>
</dbReference>
<evidence type="ECO:0000313" key="7">
    <source>
        <dbReference type="EMBL" id="GAT21807.1"/>
    </source>
</evidence>
<dbReference type="AlphaFoldDB" id="A0A146F6V5"/>
<feature type="transmembrane region" description="Helical" evidence="5">
    <location>
        <begin position="407"/>
        <end position="432"/>
    </location>
</feature>
<proteinExistence type="predicted"/>
<reference evidence="7 8" key="1">
    <citation type="journal article" date="2016" name="DNA Res.">
        <title>Genome sequence of Aspergillus luchuensis NBRC 4314.</title>
        <authorList>
            <person name="Yamada O."/>
            <person name="Machida M."/>
            <person name="Hosoyama A."/>
            <person name="Goto M."/>
            <person name="Takahashi T."/>
            <person name="Futagami T."/>
            <person name="Yamagata Y."/>
            <person name="Takeuchi M."/>
            <person name="Kobayashi T."/>
            <person name="Koike H."/>
            <person name="Abe K."/>
            <person name="Asai K."/>
            <person name="Arita M."/>
            <person name="Fujita N."/>
            <person name="Fukuda K."/>
            <person name="Higa K."/>
            <person name="Horikawa H."/>
            <person name="Ishikawa T."/>
            <person name="Jinno K."/>
            <person name="Kato Y."/>
            <person name="Kirimura K."/>
            <person name="Mizutani O."/>
            <person name="Nakasone K."/>
            <person name="Sano M."/>
            <person name="Shiraishi Y."/>
            <person name="Tsukahara M."/>
            <person name="Gomi K."/>
        </authorList>
    </citation>
    <scope>NUCLEOTIDE SEQUENCE [LARGE SCALE GENOMIC DNA]</scope>
    <source>
        <strain evidence="7 8">RIB 2604</strain>
    </source>
</reference>
<keyword evidence="9" id="KW-1185">Reference proteome</keyword>
<feature type="transmembrane region" description="Helical" evidence="5">
    <location>
        <begin position="141"/>
        <end position="166"/>
    </location>
</feature>
<dbReference type="GO" id="GO:0016020">
    <property type="term" value="C:membrane"/>
    <property type="evidence" value="ECO:0007669"/>
    <property type="project" value="UniProtKB-SubCell"/>
</dbReference>
<dbReference type="PANTHER" id="PTHR23507">
    <property type="entry name" value="ZGC:174356"/>
    <property type="match status" value="1"/>
</dbReference>
<evidence type="ECO:0000256" key="1">
    <source>
        <dbReference type="ARBA" id="ARBA00004141"/>
    </source>
</evidence>
<reference evidence="6" key="4">
    <citation type="submission" date="2021-02" db="EMBL/GenBank/DDBJ databases">
        <title>Aspergillus luchuensis mut. kawachii IFO 4304 genome sequence.</title>
        <authorList>
            <person name="Mori K."/>
            <person name="Kadooka C."/>
            <person name="Goto M."/>
            <person name="Futagami T."/>
        </authorList>
    </citation>
    <scope>NUCLEOTIDE SEQUENCE</scope>
    <source>
        <strain evidence="6">IFO 4308</strain>
    </source>
</reference>
<keyword evidence="2 5" id="KW-0812">Transmembrane</keyword>
<evidence type="ECO:0000313" key="8">
    <source>
        <dbReference type="Proteomes" id="UP000075230"/>
    </source>
</evidence>
<name>A0A146F6V5_ASPKA</name>
<dbReference type="OrthoDB" id="194139at2759"/>
<reference evidence="8" key="2">
    <citation type="submission" date="2016-02" db="EMBL/GenBank/DDBJ databases">
        <title>Genome sequencing of Aspergillus luchuensis NBRC 4314.</title>
        <authorList>
            <person name="Yamada O."/>
        </authorList>
    </citation>
    <scope>NUCLEOTIDE SEQUENCE [LARGE SCALE GENOMIC DNA]</scope>
    <source>
        <strain evidence="8">RIB 2604</strain>
    </source>
</reference>
<reference evidence="6" key="3">
    <citation type="submission" date="2021-01" db="EMBL/GenBank/DDBJ databases">
        <authorList>
            <consortium name="Aspergillus luchuensis mut. kawachii IFO 4304 genome sequencing consortium"/>
            <person name="Kazuki M."/>
            <person name="Futagami T."/>
        </authorList>
    </citation>
    <scope>NUCLEOTIDE SEQUENCE</scope>
    <source>
        <strain evidence="6">IFO 4308</strain>
    </source>
</reference>
<organism evidence="7 8">
    <name type="scientific">Aspergillus kawachii</name>
    <name type="common">White koji mold</name>
    <name type="synonym">Aspergillus awamori var. kawachi</name>
    <dbReference type="NCBI Taxonomy" id="1069201"/>
    <lineage>
        <taxon>Eukaryota</taxon>
        <taxon>Fungi</taxon>
        <taxon>Dikarya</taxon>
        <taxon>Ascomycota</taxon>
        <taxon>Pezizomycotina</taxon>
        <taxon>Eurotiomycetes</taxon>
        <taxon>Eurotiomycetidae</taxon>
        <taxon>Eurotiales</taxon>
        <taxon>Aspergillaceae</taxon>
        <taxon>Aspergillus</taxon>
        <taxon>Aspergillus subgen. Circumdati</taxon>
    </lineage>
</organism>
<dbReference type="RefSeq" id="XP_041545530.1">
    <property type="nucleotide sequence ID" value="XM_041692113.1"/>
</dbReference>
<dbReference type="InterPro" id="IPR036259">
    <property type="entry name" value="MFS_trans_sf"/>
</dbReference>
<evidence type="ECO:0000256" key="5">
    <source>
        <dbReference type="SAM" id="Phobius"/>
    </source>
</evidence>
<feature type="transmembrane region" description="Helical" evidence="5">
    <location>
        <begin position="318"/>
        <end position="336"/>
    </location>
</feature>
<dbReference type="VEuPathDB" id="FungiDB:ASPFODRAFT_135977"/>
<dbReference type="Proteomes" id="UP000075230">
    <property type="component" value="Unassembled WGS sequence"/>
</dbReference>
<feature type="transmembrane region" description="Helical" evidence="5">
    <location>
        <begin position="374"/>
        <end position="395"/>
    </location>
</feature>
<evidence type="ECO:0000256" key="3">
    <source>
        <dbReference type="ARBA" id="ARBA00022989"/>
    </source>
</evidence>
<dbReference type="Gene3D" id="1.20.1250.20">
    <property type="entry name" value="MFS general substrate transporter like domains"/>
    <property type="match status" value="1"/>
</dbReference>
<gene>
    <name evidence="6" type="ORF">AKAW2_60032A</name>
    <name evidence="7" type="ORF">RIB2604_01100500</name>
</gene>
<comment type="subcellular location">
    <subcellularLocation>
        <location evidence="1">Membrane</location>
        <topology evidence="1">Multi-pass membrane protein</topology>
    </subcellularLocation>
</comment>
<dbReference type="InterPro" id="IPR011701">
    <property type="entry name" value="MFS"/>
</dbReference>
<dbReference type="Pfam" id="PF07690">
    <property type="entry name" value="MFS_1"/>
    <property type="match status" value="1"/>
</dbReference>
<dbReference type="GO" id="GO:0022857">
    <property type="term" value="F:transmembrane transporter activity"/>
    <property type="evidence" value="ECO:0007669"/>
    <property type="project" value="InterPro"/>
</dbReference>
<dbReference type="Proteomes" id="UP000661280">
    <property type="component" value="Chromosome 6"/>
</dbReference>
<accession>A0A146F6V5</accession>
<protein>
    <submittedName>
        <fullName evidence="7">Adenylate cyclase</fullName>
    </submittedName>
</protein>
<evidence type="ECO:0000256" key="2">
    <source>
        <dbReference type="ARBA" id="ARBA00022692"/>
    </source>
</evidence>
<sequence length="475" mass="52065">MAATECTPLLEPSKQPQERSSRWRVLALICFIILVQDFAEYLSQAPQTEVWLEIVTRKFCPVGQDGPECQMDRVQREVALLQGWKDTLEQVPGILFAVPYGVLADRIGRRPVLLLCAVGFTLSDAWTKAVGWFSDQLPLRLIWLGPIAQVLGGGTQVATSMMYVILADLFSDEEQTTAFLYVSATVLVSEILATPLSALLMMKSIWLPYLLSPVFNAGGGLLLFLLPETLPQTPPGQPPSLEQASQRQNFQGRIRAAVDELGQSIAVTWRHRPVQLFLVVFFIAYLGMQVMKLLLLFAVDRFHWTIAQASFLIPVRGFTRLLLLLVILPGISHWLIERRRMSPFSKNTRLALTSSACLGMGCLLIALSSHPAGAVLGLVVYALGSAMHLFARRIITSLVDAHHMGTLYTAIAVMQGIGVLVAGPMMATAYGWGLARGGVWTGAPFMLVSGLYGAAGLAIFLGSWEGRKDDLENGQ</sequence>
<dbReference type="KEGG" id="aluc:AKAW2_60032A"/>
<dbReference type="EMBL" id="AP024430">
    <property type="protein sequence ID" value="BCS01768.1"/>
    <property type="molecule type" value="Genomic_DNA"/>
</dbReference>
<feature type="transmembrane region" description="Helical" evidence="5">
    <location>
        <begin position="348"/>
        <end position="368"/>
    </location>
</feature>
<dbReference type="PANTHER" id="PTHR23507:SF1">
    <property type="entry name" value="FI18259P1-RELATED"/>
    <property type="match status" value="1"/>
</dbReference>
<feature type="transmembrane region" description="Helical" evidence="5">
    <location>
        <begin position="276"/>
        <end position="298"/>
    </location>
</feature>